<evidence type="ECO:0000256" key="1">
    <source>
        <dbReference type="SAM" id="MobiDB-lite"/>
    </source>
</evidence>
<feature type="compositionally biased region" description="Basic residues" evidence="1">
    <location>
        <begin position="100"/>
        <end position="117"/>
    </location>
</feature>
<protein>
    <submittedName>
        <fullName evidence="2">Uncharacterized protein</fullName>
    </submittedName>
</protein>
<feature type="region of interest" description="Disordered" evidence="1">
    <location>
        <begin position="94"/>
        <end position="135"/>
    </location>
</feature>
<evidence type="ECO:0000313" key="2">
    <source>
        <dbReference type="EMBL" id="PSN65801.1"/>
    </source>
</evidence>
<reference evidence="2 3" key="1">
    <citation type="journal article" date="2018" name="Front. Microbiol.">
        <title>Genome-Wide Analysis of Corynespora cassiicola Leaf Fall Disease Putative Effectors.</title>
        <authorList>
            <person name="Lopez D."/>
            <person name="Ribeiro S."/>
            <person name="Label P."/>
            <person name="Fumanal B."/>
            <person name="Venisse J.S."/>
            <person name="Kohler A."/>
            <person name="de Oliveira R.R."/>
            <person name="Labutti K."/>
            <person name="Lipzen A."/>
            <person name="Lail K."/>
            <person name="Bauer D."/>
            <person name="Ohm R.A."/>
            <person name="Barry K.W."/>
            <person name="Spatafora J."/>
            <person name="Grigoriev I.V."/>
            <person name="Martin F.M."/>
            <person name="Pujade-Renaud V."/>
        </authorList>
    </citation>
    <scope>NUCLEOTIDE SEQUENCE [LARGE SCALE GENOMIC DNA]</scope>
    <source>
        <strain evidence="2 3">Philippines</strain>
    </source>
</reference>
<evidence type="ECO:0000313" key="3">
    <source>
        <dbReference type="Proteomes" id="UP000240883"/>
    </source>
</evidence>
<name>A0A2T2NK39_CORCC</name>
<proteinExistence type="predicted"/>
<gene>
    <name evidence="2" type="ORF">BS50DRAFT_588611</name>
</gene>
<dbReference type="EMBL" id="KZ678136">
    <property type="protein sequence ID" value="PSN65801.1"/>
    <property type="molecule type" value="Genomic_DNA"/>
</dbReference>
<dbReference type="AlphaFoldDB" id="A0A2T2NK39"/>
<dbReference type="Proteomes" id="UP000240883">
    <property type="component" value="Unassembled WGS sequence"/>
</dbReference>
<organism evidence="2 3">
    <name type="scientific">Corynespora cassiicola Philippines</name>
    <dbReference type="NCBI Taxonomy" id="1448308"/>
    <lineage>
        <taxon>Eukaryota</taxon>
        <taxon>Fungi</taxon>
        <taxon>Dikarya</taxon>
        <taxon>Ascomycota</taxon>
        <taxon>Pezizomycotina</taxon>
        <taxon>Dothideomycetes</taxon>
        <taxon>Pleosporomycetidae</taxon>
        <taxon>Pleosporales</taxon>
        <taxon>Corynesporascaceae</taxon>
        <taxon>Corynespora</taxon>
    </lineage>
</organism>
<keyword evidence="3" id="KW-1185">Reference proteome</keyword>
<sequence length="135" mass="16039">MSLNYREQDLRRLRAANAALTDEVRELREMKEHLEELREDVSDYQQVACEALNERDSAIAKCKTHEREIFELKEQLSEANEKKKKLQELLDDLQGEKMHIPFRRHKRHAVHSRSSKKPKLDLDEDDKRDGENTTN</sequence>
<feature type="compositionally biased region" description="Basic and acidic residues" evidence="1">
    <location>
        <begin position="118"/>
        <end position="135"/>
    </location>
</feature>
<accession>A0A2T2NK39</accession>